<dbReference type="InterPro" id="IPR051534">
    <property type="entry name" value="CBASS_pafABC_assoc_protein"/>
</dbReference>
<dbReference type="InterPro" id="IPR057727">
    <property type="entry name" value="WCX_dom"/>
</dbReference>
<dbReference type="RefSeq" id="WP_151072621.1">
    <property type="nucleotide sequence ID" value="NZ_CP032519.1"/>
</dbReference>
<dbReference type="Proteomes" id="UP000325743">
    <property type="component" value="Chromosome 2"/>
</dbReference>
<sequence>MSTSKNWPRLESEILACMPTAPGDPVASGQIIAAVRARFPLNPPSRHTIQRALENLEIEALVGKRGTSRDRVWWRTGKQAPSELARRPPLELAIALLTLRRHAPNHLPGHVIQGLEAYFAGAERVLSESPTDPSLGDARAWANKTVRVHAGYPLVSPPIHGDILNAIRKALYTSRVLDVAYQNSRLDTDAPDSYQVVPLGLVERGPVLYLVASRQRRDGTFKIYQLRLDRFASAACTETPGVPDPNFDLNAYVRDDQSFSFLPEGQIQLELRVREEDGYRHLFREQWLATDQVIIDEPGGFRLKATVTLSIALRNLLMERSARVEVLSPATLRDEIAEGLRQAIGRYEANAVDGA</sequence>
<dbReference type="PANTHER" id="PTHR34580">
    <property type="match status" value="1"/>
</dbReference>
<gene>
    <name evidence="3" type="ORF">D2917_28355</name>
</gene>
<accession>A0A5P3VT63</accession>
<evidence type="ECO:0000259" key="1">
    <source>
        <dbReference type="Pfam" id="PF13280"/>
    </source>
</evidence>
<dbReference type="EMBL" id="CP032519">
    <property type="protein sequence ID" value="QEZ47989.1"/>
    <property type="molecule type" value="Genomic_DNA"/>
</dbReference>
<evidence type="ECO:0000313" key="3">
    <source>
        <dbReference type="EMBL" id="QEZ47989.1"/>
    </source>
</evidence>
<reference evidence="3 4" key="1">
    <citation type="submission" date="2018-09" db="EMBL/GenBank/DDBJ databases">
        <title>Complete genome sequence of Cupriavidus oxalaticus T2, a bacterium capable of phenol tolerance and degradation.</title>
        <authorList>
            <person name="Yan J."/>
        </authorList>
    </citation>
    <scope>NUCLEOTIDE SEQUENCE [LARGE SCALE GENOMIC DNA]</scope>
    <source>
        <strain evidence="3 4">T2</strain>
    </source>
</reference>
<evidence type="ECO:0000259" key="2">
    <source>
        <dbReference type="Pfam" id="PF25583"/>
    </source>
</evidence>
<dbReference type="PANTHER" id="PTHR34580:SF1">
    <property type="entry name" value="PROTEIN PAFC"/>
    <property type="match status" value="1"/>
</dbReference>
<feature type="domain" description="WYL" evidence="1">
    <location>
        <begin position="163"/>
        <end position="234"/>
    </location>
</feature>
<proteinExistence type="predicted"/>
<dbReference type="InterPro" id="IPR026881">
    <property type="entry name" value="WYL_dom"/>
</dbReference>
<dbReference type="PROSITE" id="PS52050">
    <property type="entry name" value="WYL"/>
    <property type="match status" value="1"/>
</dbReference>
<protein>
    <submittedName>
        <fullName evidence="3">WYL domain-containing protein</fullName>
    </submittedName>
</protein>
<name>A0A5P3VT63_9BURK</name>
<dbReference type="AlphaFoldDB" id="A0A5P3VT63"/>
<dbReference type="Pfam" id="PF25583">
    <property type="entry name" value="WCX"/>
    <property type="match status" value="1"/>
</dbReference>
<evidence type="ECO:0000313" key="4">
    <source>
        <dbReference type="Proteomes" id="UP000325743"/>
    </source>
</evidence>
<dbReference type="Pfam" id="PF13280">
    <property type="entry name" value="WYL"/>
    <property type="match status" value="1"/>
</dbReference>
<feature type="domain" description="WCX" evidence="2">
    <location>
        <begin position="267"/>
        <end position="343"/>
    </location>
</feature>
<organism evidence="3 4">
    <name type="scientific">Cupriavidus oxalaticus</name>
    <dbReference type="NCBI Taxonomy" id="96344"/>
    <lineage>
        <taxon>Bacteria</taxon>
        <taxon>Pseudomonadati</taxon>
        <taxon>Pseudomonadota</taxon>
        <taxon>Betaproteobacteria</taxon>
        <taxon>Burkholderiales</taxon>
        <taxon>Burkholderiaceae</taxon>
        <taxon>Cupriavidus</taxon>
    </lineage>
</organism>